<dbReference type="EC" id="2.3.1.257" evidence="4"/>
<dbReference type="eggNOG" id="KOG2488">
    <property type="taxonomic scope" value="Eukaryota"/>
</dbReference>
<dbReference type="InterPro" id="IPR000182">
    <property type="entry name" value="GNAT_dom"/>
</dbReference>
<evidence type="ECO:0000256" key="7">
    <source>
        <dbReference type="ARBA" id="ARBA00022679"/>
    </source>
</evidence>
<dbReference type="CDD" id="cd04301">
    <property type="entry name" value="NAT_SF"/>
    <property type="match status" value="1"/>
</dbReference>
<dbReference type="Proteomes" id="UP000030645">
    <property type="component" value="Unassembled WGS sequence"/>
</dbReference>
<reference evidence="14" key="1">
    <citation type="submission" date="2013-01" db="EMBL/GenBank/DDBJ databases">
        <title>Draft Genome Sequence of a Mulberry Tree, Morus notabilis C.K. Schneid.</title>
        <authorList>
            <person name="He N."/>
            <person name="Zhao S."/>
        </authorList>
    </citation>
    <scope>NUCLEOTIDE SEQUENCE</scope>
</reference>
<evidence type="ECO:0000256" key="3">
    <source>
        <dbReference type="ARBA" id="ARBA00008870"/>
    </source>
</evidence>
<dbReference type="PANTHER" id="PTHR20531:SF1">
    <property type="entry name" value="N-ALPHA-ACETYLTRANSFERASE 40"/>
    <property type="match status" value="1"/>
</dbReference>
<dbReference type="STRING" id="981085.W9RY41"/>
<keyword evidence="7 13" id="KW-0808">Transferase</keyword>
<evidence type="ECO:0000259" key="12">
    <source>
        <dbReference type="Pfam" id="PF00583"/>
    </source>
</evidence>
<dbReference type="GO" id="GO:0010485">
    <property type="term" value="F:histone H4 acetyltransferase activity"/>
    <property type="evidence" value="ECO:0007669"/>
    <property type="project" value="InterPro"/>
</dbReference>
<evidence type="ECO:0000256" key="1">
    <source>
        <dbReference type="ARBA" id="ARBA00004123"/>
    </source>
</evidence>
<evidence type="ECO:0000313" key="14">
    <source>
        <dbReference type="Proteomes" id="UP000030645"/>
    </source>
</evidence>
<keyword evidence="14" id="KW-1185">Reference proteome</keyword>
<evidence type="ECO:0000256" key="11">
    <source>
        <dbReference type="ARBA" id="ARBA00049524"/>
    </source>
</evidence>
<dbReference type="InterPro" id="IPR039949">
    <property type="entry name" value="NAA40"/>
</dbReference>
<dbReference type="EMBL" id="KE345359">
    <property type="protein sequence ID" value="EXC02512.1"/>
    <property type="molecule type" value="Genomic_DNA"/>
</dbReference>
<dbReference type="InterPro" id="IPR016181">
    <property type="entry name" value="Acyl_CoA_acyltransferase"/>
</dbReference>
<dbReference type="SUPFAM" id="SSF55729">
    <property type="entry name" value="Acyl-CoA N-acyltransferases (Nat)"/>
    <property type="match status" value="1"/>
</dbReference>
<comment type="catalytic activity">
    <reaction evidence="10">
        <text>N-terminal L-seryl-[histone H2A] + acetyl-CoA = N-terminal N(alpha)-acetyl-L-seryl-[histone H2A] + CoA + H(+)</text>
        <dbReference type="Rhea" id="RHEA:50600"/>
        <dbReference type="Rhea" id="RHEA-COMP:12742"/>
        <dbReference type="Rhea" id="RHEA-COMP:12744"/>
        <dbReference type="ChEBI" id="CHEBI:15378"/>
        <dbReference type="ChEBI" id="CHEBI:57287"/>
        <dbReference type="ChEBI" id="CHEBI:57288"/>
        <dbReference type="ChEBI" id="CHEBI:64738"/>
        <dbReference type="ChEBI" id="CHEBI:83690"/>
        <dbReference type="EC" id="2.3.1.257"/>
    </reaction>
</comment>
<dbReference type="GO" id="GO:0005634">
    <property type="term" value="C:nucleus"/>
    <property type="evidence" value="ECO:0007669"/>
    <property type="project" value="UniProtKB-SubCell"/>
</dbReference>
<protein>
    <recommendedName>
        <fullName evidence="5">N-alpha-acetyltransferase 40</fullName>
        <ecNumber evidence="4">2.3.1.257</ecNumber>
    </recommendedName>
</protein>
<comment type="similarity">
    <text evidence="3">Belongs to the acetyltransferase family. NAA40 subfamily.</text>
</comment>
<dbReference type="Gene3D" id="3.40.630.30">
    <property type="match status" value="1"/>
</dbReference>
<dbReference type="AlphaFoldDB" id="W9RY41"/>
<comment type="catalytic activity">
    <reaction evidence="11">
        <text>N-terminal L-seryl-[histone H4] + acetyl-CoA = N-terminal N(alpha)-acetyl-L-seryl-[histone H4] + CoA + H(+)</text>
        <dbReference type="Rhea" id="RHEA:50596"/>
        <dbReference type="Rhea" id="RHEA-COMP:12740"/>
        <dbReference type="Rhea" id="RHEA-COMP:12743"/>
        <dbReference type="ChEBI" id="CHEBI:15378"/>
        <dbReference type="ChEBI" id="CHEBI:57287"/>
        <dbReference type="ChEBI" id="CHEBI:57288"/>
        <dbReference type="ChEBI" id="CHEBI:64738"/>
        <dbReference type="ChEBI" id="CHEBI:83690"/>
        <dbReference type="EC" id="2.3.1.257"/>
    </reaction>
</comment>
<feature type="domain" description="N-acetyltransferase" evidence="12">
    <location>
        <begin position="47"/>
        <end position="127"/>
    </location>
</feature>
<accession>W9RY41</accession>
<dbReference type="Pfam" id="PF00583">
    <property type="entry name" value="Acetyltransf_1"/>
    <property type="match status" value="1"/>
</dbReference>
<dbReference type="GO" id="GO:0043998">
    <property type="term" value="F:histone H2A acetyltransferase activity"/>
    <property type="evidence" value="ECO:0007669"/>
    <property type="project" value="InterPro"/>
</dbReference>
<comment type="subcellular location">
    <subcellularLocation>
        <location evidence="2">Cytoplasm</location>
    </subcellularLocation>
    <subcellularLocation>
        <location evidence="1">Nucleus</location>
    </subcellularLocation>
</comment>
<proteinExistence type="inferred from homology"/>
<dbReference type="PANTHER" id="PTHR20531">
    <property type="entry name" value="N-ALPHA-ACETYLTRANSFERASE 40"/>
    <property type="match status" value="1"/>
</dbReference>
<evidence type="ECO:0000313" key="13">
    <source>
        <dbReference type="EMBL" id="EXC02512.1"/>
    </source>
</evidence>
<keyword evidence="6" id="KW-0963">Cytoplasm</keyword>
<evidence type="ECO:0000256" key="10">
    <source>
        <dbReference type="ARBA" id="ARBA00047821"/>
    </source>
</evidence>
<gene>
    <name evidence="13" type="ORF">L484_004293</name>
</gene>
<dbReference type="GO" id="GO:0005737">
    <property type="term" value="C:cytoplasm"/>
    <property type="evidence" value="ECO:0007669"/>
    <property type="project" value="UniProtKB-SubCell"/>
</dbReference>
<evidence type="ECO:0000256" key="2">
    <source>
        <dbReference type="ARBA" id="ARBA00004496"/>
    </source>
</evidence>
<evidence type="ECO:0000256" key="5">
    <source>
        <dbReference type="ARBA" id="ARBA00015043"/>
    </source>
</evidence>
<dbReference type="GO" id="GO:1990189">
    <property type="term" value="F:protein N-terminal-serine acetyltransferase activity"/>
    <property type="evidence" value="ECO:0007669"/>
    <property type="project" value="UniProtKB-EC"/>
</dbReference>
<organism evidence="13 14">
    <name type="scientific">Morus notabilis</name>
    <dbReference type="NCBI Taxonomy" id="981085"/>
    <lineage>
        <taxon>Eukaryota</taxon>
        <taxon>Viridiplantae</taxon>
        <taxon>Streptophyta</taxon>
        <taxon>Embryophyta</taxon>
        <taxon>Tracheophyta</taxon>
        <taxon>Spermatophyta</taxon>
        <taxon>Magnoliopsida</taxon>
        <taxon>eudicotyledons</taxon>
        <taxon>Gunneridae</taxon>
        <taxon>Pentapetalae</taxon>
        <taxon>rosids</taxon>
        <taxon>fabids</taxon>
        <taxon>Rosales</taxon>
        <taxon>Moraceae</taxon>
        <taxon>Moreae</taxon>
        <taxon>Morus</taxon>
    </lineage>
</organism>
<evidence type="ECO:0000256" key="8">
    <source>
        <dbReference type="ARBA" id="ARBA00023242"/>
    </source>
</evidence>
<evidence type="ECO:0000256" key="6">
    <source>
        <dbReference type="ARBA" id="ARBA00022490"/>
    </source>
</evidence>
<keyword evidence="8" id="KW-0539">Nucleus</keyword>
<sequence>MEGPYGFEWPVEEKVKRREMVACEARYIFVYEALNANACKSSSRLERSFTNCRADRRPLVGFVHYRFVIEEELPVLYVYELQLESRVQGKGLGKFLMQLIELIAQKNQMGAVLLTVQKANLGAMNFYVNNLRYLVSTISPSRVDPSFYFTPLLSKVNVRYEFAKDITLAKLLK</sequence>
<evidence type="ECO:0000256" key="4">
    <source>
        <dbReference type="ARBA" id="ARBA00012950"/>
    </source>
</evidence>
<keyword evidence="9" id="KW-0012">Acyltransferase</keyword>
<name>W9RY41_9ROSA</name>
<evidence type="ECO:0000256" key="9">
    <source>
        <dbReference type="ARBA" id="ARBA00023315"/>
    </source>
</evidence>